<dbReference type="AlphaFoldDB" id="A0AAD5SQT0"/>
<dbReference type="InterPro" id="IPR009071">
    <property type="entry name" value="HMG_box_dom"/>
</dbReference>
<dbReference type="GO" id="GO:0030154">
    <property type="term" value="P:cell differentiation"/>
    <property type="evidence" value="ECO:0007669"/>
    <property type="project" value="TreeGrafter"/>
</dbReference>
<evidence type="ECO:0000313" key="7">
    <source>
        <dbReference type="Proteomes" id="UP001211907"/>
    </source>
</evidence>
<dbReference type="InterPro" id="IPR050140">
    <property type="entry name" value="SRY-related_HMG-box_TF-like"/>
</dbReference>
<feature type="domain" description="HMG box" evidence="5">
    <location>
        <begin position="143"/>
        <end position="214"/>
    </location>
</feature>
<evidence type="ECO:0000256" key="1">
    <source>
        <dbReference type="ARBA" id="ARBA00023125"/>
    </source>
</evidence>
<dbReference type="GO" id="GO:0000978">
    <property type="term" value="F:RNA polymerase II cis-regulatory region sequence-specific DNA binding"/>
    <property type="evidence" value="ECO:0007669"/>
    <property type="project" value="TreeGrafter"/>
</dbReference>
<dbReference type="Proteomes" id="UP001211907">
    <property type="component" value="Unassembled WGS sequence"/>
</dbReference>
<sequence length="431" mass="48890">MINAKEESPEMETQIANEPQKLTSIQYKNQVQTLIEAGKRLLNPAENGGNDDQLLLVPEPSALPPVAEAQDNQIGLHRNQYQSNYNDQQVFHDRHQYLGFQIIDQHQCQLQLPQRQMHLIAVPEPIAATSLNKKRSRVAADHTPRPSNSFMIYRREKQAEILAQYRGQKALHNNAISKVVADMWREETPEVRAEYAAKAEQEKLQHMIKYPNYKYTPRRGLNGSRSSSAAGSSTNSKKNSQEPTFSIVQSSILPKGIDNHVQVHLVPMPINAATASSQPQVATLLDRQYHHHPHAQKQFFAYNSIMSAPGQTHELQQQQQQQQQQRLQHFVAIAPSQTQPQWSATYQMAPATARFIQIPGTDASQPTRIIQVSGETIQFETHPQQLQGSTQESRSEYYVPTYVPQFVQTQVQQNGINYRSWSAGMGYGEQK</sequence>
<dbReference type="InterPro" id="IPR036910">
    <property type="entry name" value="HMG_box_dom_sf"/>
</dbReference>
<reference evidence="6" key="1">
    <citation type="submission" date="2020-05" db="EMBL/GenBank/DDBJ databases">
        <title>Phylogenomic resolution of chytrid fungi.</title>
        <authorList>
            <person name="Stajich J.E."/>
            <person name="Amses K."/>
            <person name="Simmons R."/>
            <person name="Seto K."/>
            <person name="Myers J."/>
            <person name="Bonds A."/>
            <person name="Quandt C.A."/>
            <person name="Barry K."/>
            <person name="Liu P."/>
            <person name="Grigoriev I."/>
            <person name="Longcore J.E."/>
            <person name="James T.Y."/>
        </authorList>
    </citation>
    <scope>NUCLEOTIDE SEQUENCE</scope>
    <source>
        <strain evidence="6">JEL0513</strain>
    </source>
</reference>
<dbReference type="PANTHER" id="PTHR10270:SF161">
    <property type="entry name" value="SEX-DETERMINING REGION Y PROTEIN"/>
    <property type="match status" value="1"/>
</dbReference>
<keyword evidence="2" id="KW-0804">Transcription</keyword>
<evidence type="ECO:0000256" key="2">
    <source>
        <dbReference type="ARBA" id="ARBA00023163"/>
    </source>
</evidence>
<keyword evidence="7" id="KW-1185">Reference proteome</keyword>
<feature type="compositionally biased region" description="Low complexity" evidence="4">
    <location>
        <begin position="218"/>
        <end position="238"/>
    </location>
</feature>
<dbReference type="GO" id="GO:0001228">
    <property type="term" value="F:DNA-binding transcription activator activity, RNA polymerase II-specific"/>
    <property type="evidence" value="ECO:0007669"/>
    <property type="project" value="TreeGrafter"/>
</dbReference>
<gene>
    <name evidence="6" type="ORF">HK100_007434</name>
</gene>
<evidence type="ECO:0000313" key="6">
    <source>
        <dbReference type="EMBL" id="KAJ3090502.1"/>
    </source>
</evidence>
<keyword evidence="3" id="KW-0539">Nucleus</keyword>
<dbReference type="CDD" id="cd01389">
    <property type="entry name" value="HMG-box_ROX1-like"/>
    <property type="match status" value="1"/>
</dbReference>
<dbReference type="PANTHER" id="PTHR10270">
    <property type="entry name" value="SOX TRANSCRIPTION FACTOR"/>
    <property type="match status" value="1"/>
</dbReference>
<dbReference type="SUPFAM" id="SSF47095">
    <property type="entry name" value="HMG-box"/>
    <property type="match status" value="1"/>
</dbReference>
<evidence type="ECO:0000256" key="3">
    <source>
        <dbReference type="PROSITE-ProRule" id="PRU00267"/>
    </source>
</evidence>
<dbReference type="Pfam" id="PF00505">
    <property type="entry name" value="HMG_box"/>
    <property type="match status" value="1"/>
</dbReference>
<organism evidence="6 7">
    <name type="scientific">Physocladia obscura</name>
    <dbReference type="NCBI Taxonomy" id="109957"/>
    <lineage>
        <taxon>Eukaryota</taxon>
        <taxon>Fungi</taxon>
        <taxon>Fungi incertae sedis</taxon>
        <taxon>Chytridiomycota</taxon>
        <taxon>Chytridiomycota incertae sedis</taxon>
        <taxon>Chytridiomycetes</taxon>
        <taxon>Chytridiales</taxon>
        <taxon>Chytriomycetaceae</taxon>
        <taxon>Physocladia</taxon>
    </lineage>
</organism>
<dbReference type="Gene3D" id="1.10.30.10">
    <property type="entry name" value="High mobility group box domain"/>
    <property type="match status" value="1"/>
</dbReference>
<dbReference type="PROSITE" id="PS50118">
    <property type="entry name" value="HMG_BOX_2"/>
    <property type="match status" value="1"/>
</dbReference>
<dbReference type="SMART" id="SM00398">
    <property type="entry name" value="HMG"/>
    <property type="match status" value="1"/>
</dbReference>
<evidence type="ECO:0000259" key="5">
    <source>
        <dbReference type="PROSITE" id="PS50118"/>
    </source>
</evidence>
<feature type="region of interest" description="Disordered" evidence="4">
    <location>
        <begin position="215"/>
        <end position="243"/>
    </location>
</feature>
<protein>
    <recommendedName>
        <fullName evidence="5">HMG box domain-containing protein</fullName>
    </recommendedName>
</protein>
<keyword evidence="1 3" id="KW-0238">DNA-binding</keyword>
<feature type="DNA-binding region" description="HMG box" evidence="3">
    <location>
        <begin position="143"/>
        <end position="214"/>
    </location>
</feature>
<comment type="caution">
    <text evidence="6">The sequence shown here is derived from an EMBL/GenBank/DDBJ whole genome shotgun (WGS) entry which is preliminary data.</text>
</comment>
<accession>A0AAD5SQT0</accession>
<name>A0AAD5SQT0_9FUNG</name>
<dbReference type="GO" id="GO:0005634">
    <property type="term" value="C:nucleus"/>
    <property type="evidence" value="ECO:0007669"/>
    <property type="project" value="UniProtKB-UniRule"/>
</dbReference>
<proteinExistence type="predicted"/>
<evidence type="ECO:0000256" key="4">
    <source>
        <dbReference type="SAM" id="MobiDB-lite"/>
    </source>
</evidence>
<dbReference type="EMBL" id="JADGJH010003500">
    <property type="protein sequence ID" value="KAJ3090502.1"/>
    <property type="molecule type" value="Genomic_DNA"/>
</dbReference>